<feature type="region of interest" description="Disordered" evidence="1">
    <location>
        <begin position="445"/>
        <end position="466"/>
    </location>
</feature>
<evidence type="ECO:0000313" key="2">
    <source>
        <dbReference type="EMBL" id="KIE04277.1"/>
    </source>
</evidence>
<name>A0A0C1MQK1_9RICK</name>
<dbReference type="AlphaFoldDB" id="A0A0C1MQK1"/>
<evidence type="ECO:0000313" key="3">
    <source>
        <dbReference type="Proteomes" id="UP000031258"/>
    </source>
</evidence>
<evidence type="ECO:0000256" key="1">
    <source>
        <dbReference type="SAM" id="MobiDB-lite"/>
    </source>
</evidence>
<dbReference type="Proteomes" id="UP000031258">
    <property type="component" value="Unassembled WGS sequence"/>
</dbReference>
<dbReference type="RefSeq" id="WP_039458856.1">
    <property type="nucleotide sequence ID" value="NZ_JSWE01000206.1"/>
</dbReference>
<organism evidence="2 3">
    <name type="scientific">Candidatus Jidaibacter acanthamoebae</name>
    <dbReference type="NCBI Taxonomy" id="86105"/>
    <lineage>
        <taxon>Bacteria</taxon>
        <taxon>Pseudomonadati</taxon>
        <taxon>Pseudomonadota</taxon>
        <taxon>Alphaproteobacteria</taxon>
        <taxon>Rickettsiales</taxon>
        <taxon>Candidatus Midichloriaceae</taxon>
        <taxon>Candidatus Jidaibacter</taxon>
    </lineage>
</organism>
<proteinExistence type="predicted"/>
<gene>
    <name evidence="2" type="ORF">NF27_IN00180</name>
</gene>
<keyword evidence="3" id="KW-1185">Reference proteome</keyword>
<dbReference type="STRING" id="86105.NF27_IN00180"/>
<feature type="compositionally biased region" description="Polar residues" evidence="1">
    <location>
        <begin position="457"/>
        <end position="466"/>
    </location>
</feature>
<accession>A0A0C1MQK1</accession>
<reference evidence="2 3" key="1">
    <citation type="submission" date="2014-11" db="EMBL/GenBank/DDBJ databases">
        <title>A Rickettsiales Symbiont of Amoebae With Ancient Features.</title>
        <authorList>
            <person name="Schulz F."/>
            <person name="Martijn J."/>
            <person name="Wascher F."/>
            <person name="Kostanjsek R."/>
            <person name="Ettema T.J."/>
            <person name="Horn M."/>
        </authorList>
    </citation>
    <scope>NUCLEOTIDE SEQUENCE [LARGE SCALE GENOMIC DNA]</scope>
    <source>
        <strain evidence="2 3">UWC36</strain>
    </source>
</reference>
<sequence length="466" mass="53426">MKENNLSARLDDLLGGQNPKFISSYKYRLNKHFDNIREKLNFRVEYDEETISEAIDGYLKQDNDLGVFFINNSSLFELKDKIINIIIEEVIEGFRKDNNIEDKMTEDNKKTIREELNKGIESYKPQIIVNKINIENPKATVSILAEKIMQEEGPGSRLAENLMDKMDIMNTTEWRISSQIELQWLFQSSPELYKVYPHLNLLFNNKLSENLMERFLKVKKHNPLTKAESLDAALKYKQKNKFSYKDTLEFLHSDISLEGILRDNRSNNSPAAELRKLLKSSEDKDLYDKDSLLGTKSDFYKLVMSDNPNTVARLVEKLSFAQGKESKKASEQILPEAVLYHAPTEVLLKLAEIQEKIDLRQQEGGKSTFSDVLNKILNGFKMIATLGICGIKDKDITNAIKDLERASKDFETKHPTLCKNGDERNKQVEKSEITKKVSTFIDKVSAKPEGHRKKVTASGSTGERSI</sequence>
<dbReference type="EMBL" id="JSWE01000206">
    <property type="protein sequence ID" value="KIE04277.1"/>
    <property type="molecule type" value="Genomic_DNA"/>
</dbReference>
<protein>
    <submittedName>
        <fullName evidence="2">Uncharacterized protein</fullName>
    </submittedName>
</protein>
<comment type="caution">
    <text evidence="2">The sequence shown here is derived from an EMBL/GenBank/DDBJ whole genome shotgun (WGS) entry which is preliminary data.</text>
</comment>